<evidence type="ECO:0000256" key="1">
    <source>
        <dbReference type="SAM" id="MobiDB-lite"/>
    </source>
</evidence>
<dbReference type="InterPro" id="IPR011042">
    <property type="entry name" value="6-blade_b-propeller_TolB-like"/>
</dbReference>
<dbReference type="SUPFAM" id="SSF63825">
    <property type="entry name" value="YWTD domain"/>
    <property type="match status" value="1"/>
</dbReference>
<dbReference type="Proteomes" id="UP000177555">
    <property type="component" value="Unassembled WGS sequence"/>
</dbReference>
<evidence type="ECO:0000313" key="3">
    <source>
        <dbReference type="Proteomes" id="UP000177555"/>
    </source>
</evidence>
<protein>
    <submittedName>
        <fullName evidence="2">Uncharacterized protein</fullName>
    </submittedName>
</protein>
<dbReference type="Gene3D" id="2.120.10.30">
    <property type="entry name" value="TolB, C-terminal domain"/>
    <property type="match status" value="1"/>
</dbReference>
<evidence type="ECO:0000313" key="2">
    <source>
        <dbReference type="EMBL" id="OGE28315.1"/>
    </source>
</evidence>
<accession>A0A1F5JI60</accession>
<comment type="caution">
    <text evidence="2">The sequence shown here is derived from an EMBL/GenBank/DDBJ whole genome shotgun (WGS) entry which is preliminary data.</text>
</comment>
<reference evidence="2 3" key="1">
    <citation type="journal article" date="2016" name="Nat. Commun.">
        <title>Thousands of microbial genomes shed light on interconnected biogeochemical processes in an aquifer system.</title>
        <authorList>
            <person name="Anantharaman K."/>
            <person name="Brown C.T."/>
            <person name="Hug L.A."/>
            <person name="Sharon I."/>
            <person name="Castelle C.J."/>
            <person name="Probst A.J."/>
            <person name="Thomas B.C."/>
            <person name="Singh A."/>
            <person name="Wilkins M.J."/>
            <person name="Karaoz U."/>
            <person name="Brodie E.L."/>
            <person name="Williams K.H."/>
            <person name="Hubbard S.S."/>
            <person name="Banfield J.F."/>
        </authorList>
    </citation>
    <scope>NUCLEOTIDE SEQUENCE [LARGE SCALE GENOMIC DNA]</scope>
</reference>
<dbReference type="EMBL" id="MFCP01000020">
    <property type="protein sequence ID" value="OGE28315.1"/>
    <property type="molecule type" value="Genomic_DNA"/>
</dbReference>
<name>A0A1F5JI60_9BACT</name>
<dbReference type="AlphaFoldDB" id="A0A1F5JI60"/>
<organism evidence="2 3">
    <name type="scientific">Candidatus Daviesbacteria bacterium RIFCSPHIGHO2_01_FULL_40_11</name>
    <dbReference type="NCBI Taxonomy" id="1797762"/>
    <lineage>
        <taxon>Bacteria</taxon>
        <taxon>Candidatus Daviesiibacteriota</taxon>
    </lineage>
</organism>
<sequence length="637" mass="70145">MKLKIAQVIGLNTDQKAAQATSSTRDGDSFLAVLELRCDDAFTKGRIVLSELEDFYFELEGGAAEKLNATFKEAEKKFSKDNDFDLCLAAISGKALYLIGKGQVEVYLKRGEKLSPLLSVGAPSQLISGFVSFGDRILLSTTSLVTFLGGELEKSLSLPIERFEEEVGSKINESVTISQSISHSPSEAPEEESQYRDSDLENQGLAALVVEVTEEDMEISALPSEVIGQENHIEHTEQKVSEDYPKKPFVLFQVILSNTFTSLKRLGRYFPRSGRGRLAVAVILIAIIALGAGYKFKLSRDAEKQLQFTQMLQEAKDDFNGAKGLATLNPLEAKNKLDSAKDKLNKALKLKPEDSEAQNFQKQLEQESSSILQESSVSDFPVFLDLDLVKKNFRADKLSLSAGKLLLLDPGVKTLVAVDLVKKSNQILAGSEQLGDAPLASLNGGLSFIYSVDKGILKIDTTNSKLSTVAKADDDWGEIADIYGFAGNIYLLDKNKNQIWKYLPTSEGYSDKREYLNKDTKVDFNGALRMQIESSVYVLKSGGEILRFTRGDKDNFSLGGLDKEIKDPKSFFVSSDTDNLYLLDSGNSRLLTLTKTGAYKGQISGDKFATATDLVVDEKNKKVYLLEGSKIFQVELK</sequence>
<proteinExistence type="predicted"/>
<feature type="region of interest" description="Disordered" evidence="1">
    <location>
        <begin position="175"/>
        <end position="199"/>
    </location>
</feature>
<gene>
    <name evidence="2" type="ORF">A2867_04875</name>
</gene>